<evidence type="ECO:0000256" key="2">
    <source>
        <dbReference type="ARBA" id="ARBA00022801"/>
    </source>
</evidence>
<dbReference type="InterPro" id="IPR020084">
    <property type="entry name" value="NUDIX_hydrolase_CS"/>
</dbReference>
<dbReference type="PROSITE" id="PS51462">
    <property type="entry name" value="NUDIX"/>
    <property type="match status" value="1"/>
</dbReference>
<reference evidence="5" key="1">
    <citation type="submission" date="2016-01" db="EMBL/GenBank/DDBJ databases">
        <title>Whole genome sequencing of Bhargavaea cecembensis T14.</title>
        <authorList>
            <person name="Hong K.W."/>
        </authorList>
    </citation>
    <scope>NUCLEOTIDE SEQUENCE [LARGE SCALE GENOMIC DNA]</scope>
    <source>
        <strain evidence="5">M19</strain>
    </source>
</reference>
<dbReference type="SUPFAM" id="SSF55811">
    <property type="entry name" value="Nudix"/>
    <property type="match status" value="1"/>
</dbReference>
<dbReference type="RefSeq" id="WP_048003847.1">
    <property type="nucleotide sequence ID" value="NZ_LDWH01000001.1"/>
</dbReference>
<evidence type="ECO:0000256" key="1">
    <source>
        <dbReference type="ARBA" id="ARBA00001946"/>
    </source>
</evidence>
<evidence type="ECO:0000313" key="5">
    <source>
        <dbReference type="Proteomes" id="UP000076510"/>
    </source>
</evidence>
<dbReference type="PANTHER" id="PTHR43046:SF14">
    <property type="entry name" value="MUTT_NUDIX FAMILY PROTEIN"/>
    <property type="match status" value="1"/>
</dbReference>
<dbReference type="PROSITE" id="PS00893">
    <property type="entry name" value="NUDIX_BOX"/>
    <property type="match status" value="1"/>
</dbReference>
<dbReference type="PATRIC" id="fig|189381.10.peg.2789"/>
<dbReference type="PRINTS" id="PR00502">
    <property type="entry name" value="NUDIXFAMILY"/>
</dbReference>
<keyword evidence="2 3" id="KW-0378">Hydrolase</keyword>
<dbReference type="InterPro" id="IPR020476">
    <property type="entry name" value="Nudix_hydrolase"/>
</dbReference>
<evidence type="ECO:0000313" key="4">
    <source>
        <dbReference type="EMBL" id="KZE45487.1"/>
    </source>
</evidence>
<name>A0A0J5VJ76_9BACI</name>
<gene>
    <name evidence="4" type="ORF">AV649_04655</name>
</gene>
<comment type="similarity">
    <text evidence="3">Belongs to the Nudix hydrolase family.</text>
</comment>
<dbReference type="InterPro" id="IPR000086">
    <property type="entry name" value="NUDIX_hydrolase_dom"/>
</dbReference>
<dbReference type="EMBL" id="LQQY01000034">
    <property type="protein sequence ID" value="KZE45487.1"/>
    <property type="molecule type" value="Genomic_DNA"/>
</dbReference>
<dbReference type="PANTHER" id="PTHR43046">
    <property type="entry name" value="GDP-MANNOSE MANNOSYL HYDROLASE"/>
    <property type="match status" value="1"/>
</dbReference>
<protein>
    <submittedName>
        <fullName evidence="4">Uncharacterized protein</fullName>
    </submittedName>
</protein>
<dbReference type="AlphaFoldDB" id="A0A0J5VJ76"/>
<dbReference type="InterPro" id="IPR015797">
    <property type="entry name" value="NUDIX_hydrolase-like_dom_sf"/>
</dbReference>
<accession>A0A0J5VJ76</accession>
<comment type="cofactor">
    <cofactor evidence="1">
        <name>Mg(2+)</name>
        <dbReference type="ChEBI" id="CHEBI:18420"/>
    </cofactor>
</comment>
<dbReference type="Gene3D" id="3.90.79.10">
    <property type="entry name" value="Nucleoside Triphosphate Pyrophosphohydrolase"/>
    <property type="match status" value="1"/>
</dbReference>
<organism evidence="4 5">
    <name type="scientific">Rossellomorea marisflavi</name>
    <dbReference type="NCBI Taxonomy" id="189381"/>
    <lineage>
        <taxon>Bacteria</taxon>
        <taxon>Bacillati</taxon>
        <taxon>Bacillota</taxon>
        <taxon>Bacilli</taxon>
        <taxon>Bacillales</taxon>
        <taxon>Bacillaceae</taxon>
        <taxon>Rossellomorea</taxon>
    </lineage>
</organism>
<dbReference type="Pfam" id="PF00293">
    <property type="entry name" value="NUDIX"/>
    <property type="match status" value="1"/>
</dbReference>
<sequence length="133" mass="14596">MIVNRDARDRAGVLLIEDGCIALIKRVKGGSIYYVIPGGGIESGETPLEAARREAQEELGITVASLQPCMMFKQNGIHHYFLVGKYEGTFGTGEGYEYSGHSSGSYEPVWMPLDEAVSIPLYPEQVKSLLVNR</sequence>
<dbReference type="GO" id="GO:0016787">
    <property type="term" value="F:hydrolase activity"/>
    <property type="evidence" value="ECO:0007669"/>
    <property type="project" value="UniProtKB-KW"/>
</dbReference>
<dbReference type="OrthoDB" id="511483at2"/>
<proteinExistence type="inferred from homology"/>
<comment type="caution">
    <text evidence="4">The sequence shown here is derived from an EMBL/GenBank/DDBJ whole genome shotgun (WGS) entry which is preliminary data.</text>
</comment>
<dbReference type="Proteomes" id="UP000076510">
    <property type="component" value="Unassembled WGS sequence"/>
</dbReference>
<evidence type="ECO:0000256" key="3">
    <source>
        <dbReference type="RuleBase" id="RU003476"/>
    </source>
</evidence>
<dbReference type="CDD" id="cd04669">
    <property type="entry name" value="NUDIX_Hydrolase"/>
    <property type="match status" value="1"/>
</dbReference>